<proteinExistence type="predicted"/>
<sequence length="107" mass="10204">MPPPHPARPPPAFGPGPPPPSLPGSVGMVGPYGAVVPPPMSVPIMPGMKAGGPLAGPLNPGSAGAATAGGGAMSAVVGGALPDKMNTLFIGSIAPGINNVAMEKLLK</sequence>
<feature type="region of interest" description="Disordered" evidence="1">
    <location>
        <begin position="1"/>
        <end position="28"/>
    </location>
</feature>
<dbReference type="EMBL" id="JAAAIL010002896">
    <property type="protein sequence ID" value="KAG0253768.1"/>
    <property type="molecule type" value="Genomic_DNA"/>
</dbReference>
<feature type="compositionally biased region" description="Pro residues" evidence="1">
    <location>
        <begin position="1"/>
        <end position="22"/>
    </location>
</feature>
<gene>
    <name evidence="2" type="ORF">BGZ95_006212</name>
</gene>
<protein>
    <submittedName>
        <fullName evidence="2">Uncharacterized protein</fullName>
    </submittedName>
</protein>
<comment type="caution">
    <text evidence="2">The sequence shown here is derived from an EMBL/GenBank/DDBJ whole genome shotgun (WGS) entry which is preliminary data.</text>
</comment>
<accession>A0AAD4D1H1</accession>
<feature type="non-terminal residue" evidence="2">
    <location>
        <position position="107"/>
    </location>
</feature>
<dbReference type="AlphaFoldDB" id="A0AAD4D1H1"/>
<keyword evidence="3" id="KW-1185">Reference proteome</keyword>
<organism evidence="2 3">
    <name type="scientific">Linnemannia exigua</name>
    <dbReference type="NCBI Taxonomy" id="604196"/>
    <lineage>
        <taxon>Eukaryota</taxon>
        <taxon>Fungi</taxon>
        <taxon>Fungi incertae sedis</taxon>
        <taxon>Mucoromycota</taxon>
        <taxon>Mortierellomycotina</taxon>
        <taxon>Mortierellomycetes</taxon>
        <taxon>Mortierellales</taxon>
        <taxon>Mortierellaceae</taxon>
        <taxon>Linnemannia</taxon>
    </lineage>
</organism>
<evidence type="ECO:0000256" key="1">
    <source>
        <dbReference type="SAM" id="MobiDB-lite"/>
    </source>
</evidence>
<name>A0AAD4D1H1_9FUNG</name>
<evidence type="ECO:0000313" key="3">
    <source>
        <dbReference type="Proteomes" id="UP001194580"/>
    </source>
</evidence>
<reference evidence="2" key="1">
    <citation type="journal article" date="2020" name="Fungal Divers.">
        <title>Resolving the Mortierellaceae phylogeny through synthesis of multi-gene phylogenetics and phylogenomics.</title>
        <authorList>
            <person name="Vandepol N."/>
            <person name="Liber J."/>
            <person name="Desiro A."/>
            <person name="Na H."/>
            <person name="Kennedy M."/>
            <person name="Barry K."/>
            <person name="Grigoriev I.V."/>
            <person name="Miller A.N."/>
            <person name="O'Donnell K."/>
            <person name="Stajich J.E."/>
            <person name="Bonito G."/>
        </authorList>
    </citation>
    <scope>NUCLEOTIDE SEQUENCE</scope>
    <source>
        <strain evidence="2">NRRL 28262</strain>
    </source>
</reference>
<dbReference type="Proteomes" id="UP001194580">
    <property type="component" value="Unassembled WGS sequence"/>
</dbReference>
<evidence type="ECO:0000313" key="2">
    <source>
        <dbReference type="EMBL" id="KAG0253768.1"/>
    </source>
</evidence>